<dbReference type="GO" id="GO:0022857">
    <property type="term" value="F:transmembrane transporter activity"/>
    <property type="evidence" value="ECO:0007669"/>
    <property type="project" value="InterPro"/>
</dbReference>
<accession>A0A2M6IVE9</accession>
<evidence type="ECO:0000256" key="4">
    <source>
        <dbReference type="ARBA" id="ARBA00022989"/>
    </source>
</evidence>
<feature type="transmembrane region" description="Helical" evidence="6">
    <location>
        <begin position="166"/>
        <end position="190"/>
    </location>
</feature>
<feature type="transmembrane region" description="Helical" evidence="6">
    <location>
        <begin position="5"/>
        <end position="26"/>
    </location>
</feature>
<dbReference type="GO" id="GO:0016020">
    <property type="term" value="C:membrane"/>
    <property type="evidence" value="ECO:0007669"/>
    <property type="project" value="UniProtKB-SubCell"/>
</dbReference>
<dbReference type="InterPro" id="IPR036259">
    <property type="entry name" value="MFS_trans_sf"/>
</dbReference>
<dbReference type="Proteomes" id="UP000231056">
    <property type="component" value="Unassembled WGS sequence"/>
</dbReference>
<reference evidence="8 9" key="1">
    <citation type="submission" date="2017-09" db="EMBL/GenBank/DDBJ databases">
        <title>Depth-based differentiation of microbial function through sediment-hosted aquifers and enrichment of novel symbionts in the deep terrestrial subsurface.</title>
        <authorList>
            <person name="Probst A.J."/>
            <person name="Ladd B."/>
            <person name="Jarett J.K."/>
            <person name="Geller-Mcgrath D.E."/>
            <person name="Sieber C.M."/>
            <person name="Emerson J.B."/>
            <person name="Anantharaman K."/>
            <person name="Thomas B.C."/>
            <person name="Malmstrom R."/>
            <person name="Stieglmeier M."/>
            <person name="Klingl A."/>
            <person name="Woyke T."/>
            <person name="Ryan C.M."/>
            <person name="Banfield J.F."/>
        </authorList>
    </citation>
    <scope>NUCLEOTIDE SEQUENCE [LARGE SCALE GENOMIC DNA]</scope>
    <source>
        <strain evidence="8">CG11_big_fil_rev_8_21_14_0_20_36_8</strain>
    </source>
</reference>
<feature type="transmembrane region" description="Helical" evidence="6">
    <location>
        <begin position="228"/>
        <end position="252"/>
    </location>
</feature>
<dbReference type="InterPro" id="IPR001958">
    <property type="entry name" value="Tet-R_TetA/multi-R_MdtG-like"/>
</dbReference>
<feature type="transmembrane region" description="Helical" evidence="6">
    <location>
        <begin position="103"/>
        <end position="127"/>
    </location>
</feature>
<dbReference type="Gene3D" id="1.20.1250.20">
    <property type="entry name" value="MFS general substrate transporter like domains"/>
    <property type="match status" value="1"/>
</dbReference>
<evidence type="ECO:0000256" key="6">
    <source>
        <dbReference type="SAM" id="Phobius"/>
    </source>
</evidence>
<dbReference type="PROSITE" id="PS50850">
    <property type="entry name" value="MFS"/>
    <property type="match status" value="1"/>
</dbReference>
<proteinExistence type="predicted"/>
<evidence type="ECO:0000256" key="2">
    <source>
        <dbReference type="ARBA" id="ARBA00022448"/>
    </source>
</evidence>
<comment type="caution">
    <text evidence="8">The sequence shown here is derived from an EMBL/GenBank/DDBJ whole genome shotgun (WGS) entry which is preliminary data.</text>
</comment>
<dbReference type="Pfam" id="PF07690">
    <property type="entry name" value="MFS_1"/>
    <property type="match status" value="1"/>
</dbReference>
<feature type="transmembrane region" description="Helical" evidence="6">
    <location>
        <begin position="38"/>
        <end position="58"/>
    </location>
</feature>
<sequence>MKKELLPVILLTFVNTLNFSILIPILPFIIKSYGGGTVIYGIILSTYPFFQFFAAPILGSLSDRYGRRPILLISQAGTMLSWVIFAVAYFVPNVSVGIVSIPLLIIIISRIADGATGGNSAVASAYLSDITTHEEKTKAFGMVGGVVGLGLIFGPVIGGLTMSHTIGYLIPILLTLAISIMTLIVMVKYLPESLPSNLRVSKIKMSIVEELQFFPKLIKYSKNRKIKYLFFLRAMFLFVFSSFSSIFVLFMIDHFAFDSTKIGLFFMVVGIFLVFNQAFLAGLISKRIGDLKTFILGQMALSLSQFLYIFTSNFWMFLPLVYLNNFGLSISMPTFKSLISKSVDESKQGEIMGIDESFFSASSAISPLIATWLYALFGKYVFLIQSIILVISISFFWVKKGWRE</sequence>
<organism evidence="8 9">
    <name type="scientific">Candidatus Roizmanbacteria bacterium CG11_big_fil_rev_8_21_14_0_20_36_8</name>
    <dbReference type="NCBI Taxonomy" id="1974856"/>
    <lineage>
        <taxon>Bacteria</taxon>
        <taxon>Candidatus Roizmaniibacteriota</taxon>
    </lineage>
</organism>
<evidence type="ECO:0000259" key="7">
    <source>
        <dbReference type="PROSITE" id="PS50850"/>
    </source>
</evidence>
<evidence type="ECO:0000313" key="8">
    <source>
        <dbReference type="EMBL" id="PIQ73888.1"/>
    </source>
</evidence>
<feature type="transmembrane region" description="Helical" evidence="6">
    <location>
        <begin position="380"/>
        <end position="398"/>
    </location>
</feature>
<dbReference type="EMBL" id="PCVM01000001">
    <property type="protein sequence ID" value="PIQ73888.1"/>
    <property type="molecule type" value="Genomic_DNA"/>
</dbReference>
<evidence type="ECO:0000256" key="3">
    <source>
        <dbReference type="ARBA" id="ARBA00022692"/>
    </source>
</evidence>
<name>A0A2M6IVE9_9BACT</name>
<evidence type="ECO:0000256" key="1">
    <source>
        <dbReference type="ARBA" id="ARBA00004141"/>
    </source>
</evidence>
<dbReference type="PANTHER" id="PTHR23504">
    <property type="entry name" value="MAJOR FACILITATOR SUPERFAMILY DOMAIN-CONTAINING PROTEIN 10"/>
    <property type="match status" value="1"/>
</dbReference>
<keyword evidence="4 6" id="KW-1133">Transmembrane helix</keyword>
<protein>
    <recommendedName>
        <fullName evidence="7">Major facilitator superfamily (MFS) profile domain-containing protein</fullName>
    </recommendedName>
</protein>
<dbReference type="PRINTS" id="PR01035">
    <property type="entry name" value="TCRTETA"/>
</dbReference>
<keyword evidence="5 6" id="KW-0472">Membrane</keyword>
<feature type="transmembrane region" description="Helical" evidence="6">
    <location>
        <begin position="70"/>
        <end position="91"/>
    </location>
</feature>
<feature type="domain" description="Major facilitator superfamily (MFS) profile" evidence="7">
    <location>
        <begin position="4"/>
        <end position="404"/>
    </location>
</feature>
<dbReference type="PANTHER" id="PTHR23504:SF15">
    <property type="entry name" value="MAJOR FACILITATOR SUPERFAMILY (MFS) PROFILE DOMAIN-CONTAINING PROTEIN"/>
    <property type="match status" value="1"/>
</dbReference>
<keyword evidence="2" id="KW-0813">Transport</keyword>
<feature type="transmembrane region" description="Helical" evidence="6">
    <location>
        <begin position="139"/>
        <end position="160"/>
    </location>
</feature>
<dbReference type="InterPro" id="IPR011701">
    <property type="entry name" value="MFS"/>
</dbReference>
<comment type="subcellular location">
    <subcellularLocation>
        <location evidence="1">Membrane</location>
        <topology evidence="1">Multi-pass membrane protein</topology>
    </subcellularLocation>
</comment>
<dbReference type="SUPFAM" id="SSF103473">
    <property type="entry name" value="MFS general substrate transporter"/>
    <property type="match status" value="1"/>
</dbReference>
<dbReference type="InterPro" id="IPR020846">
    <property type="entry name" value="MFS_dom"/>
</dbReference>
<gene>
    <name evidence="8" type="ORF">COV58_00025</name>
</gene>
<dbReference type="AlphaFoldDB" id="A0A2M6IVE9"/>
<evidence type="ECO:0000313" key="9">
    <source>
        <dbReference type="Proteomes" id="UP000231056"/>
    </source>
</evidence>
<evidence type="ECO:0000256" key="5">
    <source>
        <dbReference type="ARBA" id="ARBA00023136"/>
    </source>
</evidence>
<feature type="transmembrane region" description="Helical" evidence="6">
    <location>
        <begin position="264"/>
        <end position="284"/>
    </location>
</feature>
<keyword evidence="3 6" id="KW-0812">Transmembrane</keyword>